<organism evidence="8 9">
    <name type="scientific">Helicocarpus griseus UAMH5409</name>
    <dbReference type="NCBI Taxonomy" id="1447875"/>
    <lineage>
        <taxon>Eukaryota</taxon>
        <taxon>Fungi</taxon>
        <taxon>Dikarya</taxon>
        <taxon>Ascomycota</taxon>
        <taxon>Pezizomycotina</taxon>
        <taxon>Eurotiomycetes</taxon>
        <taxon>Eurotiomycetidae</taxon>
        <taxon>Onygenales</taxon>
        <taxon>Ajellomycetaceae</taxon>
        <taxon>Helicocarpus</taxon>
    </lineage>
</organism>
<dbReference type="EMBL" id="PDNB01000131">
    <property type="protein sequence ID" value="PGH04882.1"/>
    <property type="molecule type" value="Genomic_DNA"/>
</dbReference>
<dbReference type="InterPro" id="IPR012132">
    <property type="entry name" value="GMC_OxRdtase"/>
</dbReference>
<evidence type="ECO:0000256" key="2">
    <source>
        <dbReference type="ARBA" id="ARBA00023180"/>
    </source>
</evidence>
<dbReference type="Pfam" id="PF00732">
    <property type="entry name" value="GMC_oxred_N"/>
    <property type="match status" value="1"/>
</dbReference>
<evidence type="ECO:0000256" key="1">
    <source>
        <dbReference type="ARBA" id="ARBA00010790"/>
    </source>
</evidence>
<evidence type="ECO:0000313" key="8">
    <source>
        <dbReference type="EMBL" id="PGH04882.1"/>
    </source>
</evidence>
<evidence type="ECO:0000313" key="9">
    <source>
        <dbReference type="Proteomes" id="UP000223968"/>
    </source>
</evidence>
<feature type="domain" description="Glucose-methanol-choline oxidoreductase C-terminal" evidence="7">
    <location>
        <begin position="454"/>
        <end position="590"/>
    </location>
</feature>
<name>A0A2B7X819_9EURO</name>
<keyword evidence="2" id="KW-0325">Glycoprotein</keyword>
<dbReference type="InterPro" id="IPR007867">
    <property type="entry name" value="GMC_OxRtase_C"/>
</dbReference>
<evidence type="ECO:0008006" key="10">
    <source>
        <dbReference type="Google" id="ProtNLM"/>
    </source>
</evidence>
<reference evidence="8 9" key="1">
    <citation type="submission" date="2017-10" db="EMBL/GenBank/DDBJ databases">
        <title>Comparative genomics in systemic dimorphic fungi from Ajellomycetaceae.</title>
        <authorList>
            <person name="Munoz J.F."/>
            <person name="Mcewen J.G."/>
            <person name="Clay O.K."/>
            <person name="Cuomo C.A."/>
        </authorList>
    </citation>
    <scope>NUCLEOTIDE SEQUENCE [LARGE SCALE GENOMIC DNA]</scope>
    <source>
        <strain evidence="8 9">UAMH5409</strain>
    </source>
</reference>
<protein>
    <recommendedName>
        <fullName evidence="10">Glucose-methanol-choline oxidoreductase N-terminal domain-containing protein</fullName>
    </recommendedName>
</protein>
<evidence type="ECO:0000256" key="5">
    <source>
        <dbReference type="SAM" id="SignalP"/>
    </source>
</evidence>
<keyword evidence="5" id="KW-0732">Signal</keyword>
<dbReference type="STRING" id="1447875.A0A2B7X819"/>
<dbReference type="Gene3D" id="3.30.560.10">
    <property type="entry name" value="Glucose Oxidase, domain 3"/>
    <property type="match status" value="1"/>
</dbReference>
<feature type="binding site" evidence="4">
    <location>
        <begin position="536"/>
        <end position="537"/>
    </location>
    <ligand>
        <name>FAD</name>
        <dbReference type="ChEBI" id="CHEBI:57692"/>
    </ligand>
</feature>
<dbReference type="PIRSF" id="PIRSF000137">
    <property type="entry name" value="Alcohol_oxidase"/>
    <property type="match status" value="1"/>
</dbReference>
<feature type="active site" description="Proton acceptor" evidence="3">
    <location>
        <position position="581"/>
    </location>
</feature>
<dbReference type="GO" id="GO:0016614">
    <property type="term" value="F:oxidoreductase activity, acting on CH-OH group of donors"/>
    <property type="evidence" value="ECO:0007669"/>
    <property type="project" value="InterPro"/>
</dbReference>
<dbReference type="AlphaFoldDB" id="A0A2B7X819"/>
<dbReference type="Gene3D" id="3.50.50.60">
    <property type="entry name" value="FAD/NAD(P)-binding domain"/>
    <property type="match status" value="1"/>
</dbReference>
<feature type="chain" id="PRO_5012676773" description="Glucose-methanol-choline oxidoreductase N-terminal domain-containing protein" evidence="5">
    <location>
        <begin position="17"/>
        <end position="601"/>
    </location>
</feature>
<comment type="similarity">
    <text evidence="1">Belongs to the GMC oxidoreductase family.</text>
</comment>
<dbReference type="Pfam" id="PF05199">
    <property type="entry name" value="GMC_oxred_C"/>
    <property type="match status" value="1"/>
</dbReference>
<comment type="cofactor">
    <cofactor evidence="4">
        <name>FAD</name>
        <dbReference type="ChEBI" id="CHEBI:57692"/>
    </cofactor>
</comment>
<feature type="domain" description="Glucose-methanol-choline oxidoreductase N-terminal" evidence="6">
    <location>
        <begin position="30"/>
        <end position="352"/>
    </location>
</feature>
<keyword evidence="9" id="KW-1185">Reference proteome</keyword>
<evidence type="ECO:0000256" key="3">
    <source>
        <dbReference type="PIRSR" id="PIRSR000137-1"/>
    </source>
</evidence>
<comment type="caution">
    <text evidence="8">The sequence shown here is derived from an EMBL/GenBank/DDBJ whole genome shotgun (WGS) entry which is preliminary data.</text>
</comment>
<keyword evidence="4" id="KW-0274">FAD</keyword>
<keyword evidence="4" id="KW-0285">Flavoprotein</keyword>
<feature type="binding site" evidence="4">
    <location>
        <begin position="582"/>
        <end position="583"/>
    </location>
    <ligand>
        <name>FAD</name>
        <dbReference type="ChEBI" id="CHEBI:57692"/>
    </ligand>
</feature>
<accession>A0A2B7X819</accession>
<dbReference type="PANTHER" id="PTHR11552">
    <property type="entry name" value="GLUCOSE-METHANOL-CHOLINE GMC OXIDOREDUCTASE"/>
    <property type="match status" value="1"/>
</dbReference>
<dbReference type="Proteomes" id="UP000223968">
    <property type="component" value="Unassembled WGS sequence"/>
</dbReference>
<feature type="active site" description="Proton donor" evidence="3">
    <location>
        <position position="537"/>
    </location>
</feature>
<proteinExistence type="inferred from homology"/>
<dbReference type="GO" id="GO:0044550">
    <property type="term" value="P:secondary metabolite biosynthetic process"/>
    <property type="evidence" value="ECO:0007669"/>
    <property type="project" value="TreeGrafter"/>
</dbReference>
<dbReference type="PANTHER" id="PTHR11552:SF138">
    <property type="entry name" value="DEHYDROGENASE PKFF-RELATED"/>
    <property type="match status" value="1"/>
</dbReference>
<evidence type="ECO:0000256" key="4">
    <source>
        <dbReference type="PIRSR" id="PIRSR000137-2"/>
    </source>
</evidence>
<sequence>MFQYLTALSFAALVAGQQVSPPPAEDAIYDYVVIGGGPGGLTVAARLAETASVAVVEAGGFYEVDNGNSSVVPLYSLTGMPFLDTSEQFPPSPLVDWGLLSEVIPTANNRRIHYAQGKTFGGCTAINTMAYHRGTAGSYDRWASMVGDDSYTFTNLQKYFTQSCHLTAPDLEKRNATNTTINYDPEMCDNSEGGPLQVSWNNWVDPTLTWLGKAVEQLGLTVSPEGFSSGTLAGHFAWIPSTIEPAKAIRCSAESSYLQEALPAGDLTAYPNTLAKKVLFDSSSSNRAMGVTVSTNGIEYTLSAAKEVIMSAGVFHSPQLLMVSGIGPKDMLAAHDIPVISDLPGVGQNLWDPISLGIMYTVNTQSGASITANPANWPISLEQYGDAGGPYSSAAGFIAYEKLSEELRSTLSDEALQELDAFPSDWPDLEFVAGSFPGAEGTNTGSITATLIKPFSRGNITIVSNSMNEQPSINLGWFSNPHDEEVAVAAFKRLRQAWDTDAANTVKVGEEAVPGSAVQSDEEILEFLRGSVNQLWHASGTCAMGKSTDENAVVDANAKVFGVEGLRVVDISAFPFALPAHPQASVYMLGEKIAHDIKNGR</sequence>
<dbReference type="SUPFAM" id="SSF51905">
    <property type="entry name" value="FAD/NAD(P)-binding domain"/>
    <property type="match status" value="1"/>
</dbReference>
<evidence type="ECO:0000259" key="7">
    <source>
        <dbReference type="Pfam" id="PF05199"/>
    </source>
</evidence>
<dbReference type="OrthoDB" id="269227at2759"/>
<feature type="signal peptide" evidence="5">
    <location>
        <begin position="1"/>
        <end position="16"/>
    </location>
</feature>
<dbReference type="InterPro" id="IPR036188">
    <property type="entry name" value="FAD/NAD-bd_sf"/>
</dbReference>
<dbReference type="SUPFAM" id="SSF54373">
    <property type="entry name" value="FAD-linked reductases, C-terminal domain"/>
    <property type="match status" value="1"/>
</dbReference>
<dbReference type="GO" id="GO:0050660">
    <property type="term" value="F:flavin adenine dinucleotide binding"/>
    <property type="evidence" value="ECO:0007669"/>
    <property type="project" value="InterPro"/>
</dbReference>
<evidence type="ECO:0000259" key="6">
    <source>
        <dbReference type="Pfam" id="PF00732"/>
    </source>
</evidence>
<gene>
    <name evidence="8" type="ORF">AJ79_06967</name>
</gene>
<dbReference type="InterPro" id="IPR000172">
    <property type="entry name" value="GMC_OxRdtase_N"/>
</dbReference>